<name>A0A5N5TFA5_9CRUS</name>
<dbReference type="PANTHER" id="PTHR21193">
    <property type="entry name" value="OXIDOREDUCTASE-LIKE DOMAIN-CONTAINING PROTEIN 1"/>
    <property type="match status" value="1"/>
</dbReference>
<dbReference type="Pfam" id="PF09791">
    <property type="entry name" value="Oxidored-like"/>
    <property type="match status" value="1"/>
</dbReference>
<evidence type="ECO:0000259" key="1">
    <source>
        <dbReference type="Pfam" id="PF09791"/>
    </source>
</evidence>
<sequence>MNLLNGCSSFGNLIKKRIVSTLLNPKRQCSKNKDIPKQRVMVLESEIKAESSLDPPTNCCMSGCPNCVWLEYADTLRAHYIEGNKVEETLKQVIEREVNDPSLKAYLLFELRLSGKL</sequence>
<dbReference type="PANTHER" id="PTHR21193:SF3">
    <property type="entry name" value="OXIDOREDUCTASE-LIKE DOMAIN-CONTAINING PROTEIN 1"/>
    <property type="match status" value="1"/>
</dbReference>
<accession>A0A5N5TFA5</accession>
<dbReference type="InterPro" id="IPR039251">
    <property type="entry name" value="OXLD1"/>
</dbReference>
<dbReference type="OrthoDB" id="10064411at2759"/>
<reference evidence="2 3" key="1">
    <citation type="journal article" date="2019" name="PLoS Biol.">
        <title>Sex chromosomes control vertical transmission of feminizing Wolbachia symbionts in an isopod.</title>
        <authorList>
            <person name="Becking T."/>
            <person name="Chebbi M.A."/>
            <person name="Giraud I."/>
            <person name="Moumen B."/>
            <person name="Laverre T."/>
            <person name="Caubet Y."/>
            <person name="Peccoud J."/>
            <person name="Gilbert C."/>
            <person name="Cordaux R."/>
        </authorList>
    </citation>
    <scope>NUCLEOTIDE SEQUENCE [LARGE SCALE GENOMIC DNA]</scope>
    <source>
        <strain evidence="2">ANa2</strain>
        <tissue evidence="2">Whole body excluding digestive tract and cuticle</tissue>
    </source>
</reference>
<proteinExistence type="predicted"/>
<organism evidence="2 3">
    <name type="scientific">Armadillidium nasatum</name>
    <dbReference type="NCBI Taxonomy" id="96803"/>
    <lineage>
        <taxon>Eukaryota</taxon>
        <taxon>Metazoa</taxon>
        <taxon>Ecdysozoa</taxon>
        <taxon>Arthropoda</taxon>
        <taxon>Crustacea</taxon>
        <taxon>Multicrustacea</taxon>
        <taxon>Malacostraca</taxon>
        <taxon>Eumalacostraca</taxon>
        <taxon>Peracarida</taxon>
        <taxon>Isopoda</taxon>
        <taxon>Oniscidea</taxon>
        <taxon>Crinocheta</taxon>
        <taxon>Armadillidiidae</taxon>
        <taxon>Armadillidium</taxon>
    </lineage>
</organism>
<dbReference type="AlphaFoldDB" id="A0A5N5TFA5"/>
<dbReference type="EMBL" id="SEYY01001330">
    <property type="protein sequence ID" value="KAB7505354.1"/>
    <property type="molecule type" value="Genomic_DNA"/>
</dbReference>
<comment type="caution">
    <text evidence="2">The sequence shown here is derived from an EMBL/GenBank/DDBJ whole genome shotgun (WGS) entry which is preliminary data.</text>
</comment>
<evidence type="ECO:0000313" key="2">
    <source>
        <dbReference type="EMBL" id="KAB7505354.1"/>
    </source>
</evidence>
<gene>
    <name evidence="2" type="primary">OXLD1</name>
    <name evidence="2" type="ORF">Anas_08828</name>
</gene>
<dbReference type="Proteomes" id="UP000326759">
    <property type="component" value="Unassembled WGS sequence"/>
</dbReference>
<dbReference type="GO" id="GO:0005739">
    <property type="term" value="C:mitochondrion"/>
    <property type="evidence" value="ECO:0007669"/>
    <property type="project" value="TreeGrafter"/>
</dbReference>
<dbReference type="InterPro" id="IPR019180">
    <property type="entry name" value="Oxidoreductase-like_N"/>
</dbReference>
<feature type="domain" description="Oxidoreductase-like" evidence="1">
    <location>
        <begin position="55"/>
        <end position="79"/>
    </location>
</feature>
<protein>
    <submittedName>
        <fullName evidence="2">Oxidoreductase-like domain-containing protein 1</fullName>
    </submittedName>
</protein>
<keyword evidence="3" id="KW-1185">Reference proteome</keyword>
<evidence type="ECO:0000313" key="3">
    <source>
        <dbReference type="Proteomes" id="UP000326759"/>
    </source>
</evidence>